<feature type="compositionally biased region" description="Basic and acidic residues" evidence="19">
    <location>
        <begin position="488"/>
        <end position="504"/>
    </location>
</feature>
<comment type="subcellular location">
    <subcellularLocation>
        <location evidence="2">Nucleus</location>
        <location evidence="2">Nucleolus</location>
    </subcellularLocation>
    <subcellularLocation>
        <location evidence="3">Nucleus</location>
        <location evidence="3">Nucleoplasm</location>
    </subcellularLocation>
</comment>
<evidence type="ECO:0000256" key="9">
    <source>
        <dbReference type="ARBA" id="ARBA00022801"/>
    </source>
</evidence>
<proteinExistence type="inferred from homology"/>
<comment type="similarity">
    <text evidence="4">Belongs to the PPP phosphatase family. PP-1 subfamily.</text>
</comment>
<dbReference type="InterPro" id="IPR029052">
    <property type="entry name" value="Metallo-depent_PP-like"/>
</dbReference>
<dbReference type="GO" id="GO:0050115">
    <property type="term" value="F:myosin-light-chain-phosphatase activity"/>
    <property type="evidence" value="ECO:0007669"/>
    <property type="project" value="UniProtKB-EC"/>
</dbReference>
<keyword evidence="10" id="KW-0904">Protein phosphatase</keyword>
<organism evidence="21">
    <name type="scientific">Capra hircus</name>
    <name type="common">Goat</name>
    <dbReference type="NCBI Taxonomy" id="9925"/>
    <lineage>
        <taxon>Eukaryota</taxon>
        <taxon>Metazoa</taxon>
        <taxon>Chordata</taxon>
        <taxon>Craniata</taxon>
        <taxon>Vertebrata</taxon>
        <taxon>Euteleostomi</taxon>
        <taxon>Mammalia</taxon>
        <taxon>Eutheria</taxon>
        <taxon>Laurasiatheria</taxon>
        <taxon>Artiodactyla</taxon>
        <taxon>Ruminantia</taxon>
        <taxon>Pecora</taxon>
        <taxon>Bovidae</taxon>
        <taxon>Caprinae</taxon>
        <taxon>Capra</taxon>
    </lineage>
</organism>
<comment type="cofactor">
    <cofactor evidence="1">
        <name>Mn(2+)</name>
        <dbReference type="ChEBI" id="CHEBI:29035"/>
    </cofactor>
</comment>
<dbReference type="InterPro" id="IPR020984">
    <property type="entry name" value="Speedy"/>
</dbReference>
<evidence type="ECO:0000256" key="12">
    <source>
        <dbReference type="ARBA" id="ARBA00023277"/>
    </source>
</evidence>
<dbReference type="GO" id="GO:0005730">
    <property type="term" value="C:nucleolus"/>
    <property type="evidence" value="ECO:0007669"/>
    <property type="project" value="UniProtKB-SubCell"/>
</dbReference>
<dbReference type="PANTHER" id="PTHR11668">
    <property type="entry name" value="SERINE/THREONINE PROTEIN PHOSPHATASE"/>
    <property type="match status" value="1"/>
</dbReference>
<keyword evidence="9 18" id="KW-0378">Hydrolase</keyword>
<evidence type="ECO:0000256" key="8">
    <source>
        <dbReference type="ARBA" id="ARBA00022723"/>
    </source>
</evidence>
<comment type="catalytic activity">
    <reaction evidence="16">
        <text>O-phospho-L-seryl-[myosin light chain] + H2O = L-seryl-[myosin light chain] + phosphate</text>
        <dbReference type="Rhea" id="RHEA:12849"/>
        <dbReference type="Rhea" id="RHEA-COMP:13684"/>
        <dbReference type="Rhea" id="RHEA-COMP:13685"/>
        <dbReference type="ChEBI" id="CHEBI:15377"/>
        <dbReference type="ChEBI" id="CHEBI:29999"/>
        <dbReference type="ChEBI" id="CHEBI:43474"/>
        <dbReference type="ChEBI" id="CHEBI:83421"/>
        <dbReference type="EC" id="3.1.3.53"/>
    </reaction>
</comment>
<comment type="catalytic activity">
    <reaction evidence="14">
        <text>O-phospho-L-seryl-[protein] + H2O = L-seryl-[protein] + phosphate</text>
        <dbReference type="Rhea" id="RHEA:20629"/>
        <dbReference type="Rhea" id="RHEA-COMP:9863"/>
        <dbReference type="Rhea" id="RHEA-COMP:11604"/>
        <dbReference type="ChEBI" id="CHEBI:15377"/>
        <dbReference type="ChEBI" id="CHEBI:29999"/>
        <dbReference type="ChEBI" id="CHEBI:43474"/>
        <dbReference type="ChEBI" id="CHEBI:83421"/>
        <dbReference type="EC" id="3.1.3.16"/>
    </reaction>
</comment>
<evidence type="ECO:0000256" key="2">
    <source>
        <dbReference type="ARBA" id="ARBA00004604"/>
    </source>
</evidence>
<evidence type="ECO:0000256" key="17">
    <source>
        <dbReference type="ARBA" id="ARBA00049440"/>
    </source>
</evidence>
<keyword evidence="7" id="KW-0132">Cell division</keyword>
<dbReference type="FunFam" id="3.60.21.10:FF:000007">
    <property type="entry name" value="Serine/threonine-protein phosphatase"/>
    <property type="match status" value="1"/>
</dbReference>
<evidence type="ECO:0000313" key="21">
    <source>
        <dbReference type="Ensembl" id="ENSCHIP00010014932.1"/>
    </source>
</evidence>
<dbReference type="AlphaFoldDB" id="A0A8C2QXD0"/>
<accession>A0A8C2QXD0</accession>
<comment type="catalytic activity">
    <reaction evidence="15 18">
        <text>O-phospho-L-threonyl-[protein] + H2O = L-threonyl-[protein] + phosphate</text>
        <dbReference type="Rhea" id="RHEA:47004"/>
        <dbReference type="Rhea" id="RHEA-COMP:11060"/>
        <dbReference type="Rhea" id="RHEA-COMP:11605"/>
        <dbReference type="ChEBI" id="CHEBI:15377"/>
        <dbReference type="ChEBI" id="CHEBI:30013"/>
        <dbReference type="ChEBI" id="CHEBI:43474"/>
        <dbReference type="ChEBI" id="CHEBI:61977"/>
        <dbReference type="EC" id="3.1.3.16"/>
    </reaction>
</comment>
<evidence type="ECO:0000256" key="18">
    <source>
        <dbReference type="RuleBase" id="RU004273"/>
    </source>
</evidence>
<dbReference type="GO" id="GO:0005654">
    <property type="term" value="C:nucleoplasm"/>
    <property type="evidence" value="ECO:0007669"/>
    <property type="project" value="UniProtKB-SubCell"/>
</dbReference>
<keyword evidence="13" id="KW-0131">Cell cycle</keyword>
<comment type="catalytic activity">
    <reaction evidence="17">
        <text>O-phospho-L-threonyl-[myosin light chain] + H2O = L-threonyl-[myosin light chain] + phosphate</text>
        <dbReference type="Rhea" id="RHEA:53988"/>
        <dbReference type="Rhea" id="RHEA-COMP:13686"/>
        <dbReference type="Rhea" id="RHEA-COMP:13687"/>
        <dbReference type="ChEBI" id="CHEBI:15377"/>
        <dbReference type="ChEBI" id="CHEBI:30013"/>
        <dbReference type="ChEBI" id="CHEBI:43474"/>
        <dbReference type="ChEBI" id="CHEBI:61977"/>
        <dbReference type="EC" id="3.1.3.53"/>
    </reaction>
</comment>
<dbReference type="GO" id="GO:0046872">
    <property type="term" value="F:metal ion binding"/>
    <property type="evidence" value="ECO:0007669"/>
    <property type="project" value="UniProtKB-KW"/>
</dbReference>
<protein>
    <recommendedName>
        <fullName evidence="18">Serine/threonine-protein phosphatase</fullName>
        <ecNumber evidence="18">3.1.3.16</ecNumber>
    </recommendedName>
</protein>
<dbReference type="GO" id="GO:0019901">
    <property type="term" value="F:protein kinase binding"/>
    <property type="evidence" value="ECO:0007669"/>
    <property type="project" value="InterPro"/>
</dbReference>
<evidence type="ECO:0000256" key="7">
    <source>
        <dbReference type="ARBA" id="ARBA00022618"/>
    </source>
</evidence>
<reference evidence="21" key="2">
    <citation type="submission" date="2025-08" db="UniProtKB">
        <authorList>
            <consortium name="Ensembl"/>
        </authorList>
    </citation>
    <scope>IDENTIFICATION</scope>
</reference>
<dbReference type="GO" id="GO:0051301">
    <property type="term" value="P:cell division"/>
    <property type="evidence" value="ECO:0007669"/>
    <property type="project" value="UniProtKB-KW"/>
</dbReference>
<dbReference type="GO" id="GO:0042752">
    <property type="term" value="P:regulation of circadian rhythm"/>
    <property type="evidence" value="ECO:0007669"/>
    <property type="project" value="TreeGrafter"/>
</dbReference>
<feature type="region of interest" description="Disordered" evidence="19">
    <location>
        <begin position="306"/>
        <end position="325"/>
    </location>
</feature>
<dbReference type="InterPro" id="IPR031675">
    <property type="entry name" value="STPPase_N"/>
</dbReference>
<evidence type="ECO:0000256" key="15">
    <source>
        <dbReference type="ARBA" id="ARBA00048336"/>
    </source>
</evidence>
<dbReference type="Pfam" id="PF00149">
    <property type="entry name" value="Metallophos"/>
    <property type="match status" value="1"/>
</dbReference>
<evidence type="ECO:0000256" key="16">
    <source>
        <dbReference type="ARBA" id="ARBA00048562"/>
    </source>
</evidence>
<dbReference type="Pfam" id="PF11357">
    <property type="entry name" value="Spy1"/>
    <property type="match status" value="1"/>
</dbReference>
<dbReference type="GO" id="GO:0032922">
    <property type="term" value="P:circadian regulation of gene expression"/>
    <property type="evidence" value="ECO:0007669"/>
    <property type="project" value="TreeGrafter"/>
</dbReference>
<dbReference type="Pfam" id="PF16891">
    <property type="entry name" value="STPPase_N"/>
    <property type="match status" value="1"/>
</dbReference>
<evidence type="ECO:0000256" key="5">
    <source>
        <dbReference type="ARBA" id="ARBA00010932"/>
    </source>
</evidence>
<dbReference type="Ensembl" id="ENSCHIT00010021032.1">
    <property type="protein sequence ID" value="ENSCHIP00010014932.1"/>
    <property type="gene ID" value="ENSCHIG00010010936.1"/>
</dbReference>
<keyword evidence="12" id="KW-0119">Carbohydrate metabolism</keyword>
<dbReference type="SMART" id="SM00156">
    <property type="entry name" value="PP2Ac"/>
    <property type="match status" value="1"/>
</dbReference>
<dbReference type="GO" id="GO:0005737">
    <property type="term" value="C:cytoplasm"/>
    <property type="evidence" value="ECO:0007669"/>
    <property type="project" value="TreeGrafter"/>
</dbReference>
<name>A0A8C2QXD0_CAPHI</name>
<dbReference type="Gene3D" id="3.60.21.10">
    <property type="match status" value="1"/>
</dbReference>
<feature type="compositionally biased region" description="Polar residues" evidence="19">
    <location>
        <begin position="463"/>
        <end position="487"/>
    </location>
</feature>
<dbReference type="GO" id="GO:0005977">
    <property type="term" value="P:glycogen metabolic process"/>
    <property type="evidence" value="ECO:0007669"/>
    <property type="project" value="UniProtKB-KW"/>
</dbReference>
<feature type="domain" description="Serine/threonine specific protein phosphatases" evidence="20">
    <location>
        <begin position="120"/>
        <end position="125"/>
    </location>
</feature>
<feature type="region of interest" description="Disordered" evidence="19">
    <location>
        <begin position="442"/>
        <end position="512"/>
    </location>
</feature>
<keyword evidence="8" id="KW-0479">Metal-binding</keyword>
<dbReference type="GO" id="GO:0004722">
    <property type="term" value="F:protein serine/threonine phosphatase activity"/>
    <property type="evidence" value="ECO:0007669"/>
    <property type="project" value="UniProtKB-EC"/>
</dbReference>
<evidence type="ECO:0000256" key="14">
    <source>
        <dbReference type="ARBA" id="ARBA00047761"/>
    </source>
</evidence>
<evidence type="ECO:0000256" key="19">
    <source>
        <dbReference type="SAM" id="MobiDB-lite"/>
    </source>
</evidence>
<dbReference type="SUPFAM" id="SSF56300">
    <property type="entry name" value="Metallo-dependent phosphatases"/>
    <property type="match status" value="1"/>
</dbReference>
<evidence type="ECO:0000256" key="4">
    <source>
        <dbReference type="ARBA" id="ARBA00005333"/>
    </source>
</evidence>
<dbReference type="InterPro" id="IPR050341">
    <property type="entry name" value="PP1_catalytic_subunit"/>
</dbReference>
<dbReference type="PRINTS" id="PR00114">
    <property type="entry name" value="STPHPHTASE"/>
</dbReference>
<comment type="similarity">
    <text evidence="5">Belongs to the Speedy/Ringo family.</text>
</comment>
<evidence type="ECO:0000256" key="13">
    <source>
        <dbReference type="ARBA" id="ARBA00023306"/>
    </source>
</evidence>
<dbReference type="PANTHER" id="PTHR11668:SF472">
    <property type="entry name" value="SERINE_THREONINE-PROTEIN PHOSPHATASE PP1-BETA CATALYTIC SUBUNIT"/>
    <property type="match status" value="1"/>
</dbReference>
<dbReference type="PROSITE" id="PS00125">
    <property type="entry name" value="SER_THR_PHOSPHATASE"/>
    <property type="match status" value="1"/>
</dbReference>
<evidence type="ECO:0000256" key="1">
    <source>
        <dbReference type="ARBA" id="ARBA00001936"/>
    </source>
</evidence>
<reference evidence="21" key="1">
    <citation type="submission" date="2019-03" db="EMBL/GenBank/DDBJ databases">
        <title>Genome sequencing and reference-guided assembly of Black Bengal Goat (Capra hircus).</title>
        <authorList>
            <person name="Siddiki A.Z."/>
            <person name="Baten A."/>
            <person name="Billah M."/>
            <person name="Alam M.A.U."/>
            <person name="Shawrob K.S.M."/>
            <person name="Saha S."/>
            <person name="Chowdhury M."/>
            <person name="Rahman A.H."/>
            <person name="Stear M."/>
            <person name="Miah G."/>
            <person name="Das G.B."/>
            <person name="Hossain M.M."/>
            <person name="Kumkum M."/>
            <person name="Islam M.S."/>
            <person name="Mollah A.M."/>
            <person name="Ahsan A."/>
            <person name="Tusar F."/>
            <person name="Khan M.K.I."/>
        </authorList>
    </citation>
    <scope>NUCLEOTIDE SEQUENCE [LARGE SCALE GENOMIC DNA]</scope>
</reference>
<evidence type="ECO:0000256" key="3">
    <source>
        <dbReference type="ARBA" id="ARBA00004642"/>
    </source>
</evidence>
<evidence type="ECO:0000259" key="20">
    <source>
        <dbReference type="PROSITE" id="PS00125"/>
    </source>
</evidence>
<evidence type="ECO:0000256" key="11">
    <source>
        <dbReference type="ARBA" id="ARBA00023211"/>
    </source>
</evidence>
<dbReference type="InterPro" id="IPR006186">
    <property type="entry name" value="Ser/Thr-sp_prot-phosphatase"/>
</dbReference>
<evidence type="ECO:0000256" key="6">
    <source>
        <dbReference type="ARBA" id="ARBA00022600"/>
    </source>
</evidence>
<sequence>MADGELNVDSLITRLLEVRGCRPGKIVQMTEAEVRGLCIKSREIFLSQPILLELEAPLKICGDIHGQYTDLLRLFEYGGFPPEANYLFLGDYVDRGKQSLETICLLLAYKIKYPENFFLLRGNHECASINRIYGFYDECKRRFNIKLWKTFTDCFNCLPIAAIVDEKIFCCHGGLSPDLQSMEQIRRIMRPTDVPDTGLLCDLLWSDPDKDVQGWGENDRGVSFTFGADVVSKFLNRHDLDLICRAHQVVEDGYEFFAKRQLVTLFSAPNYCGEFDNAGGMMSVDETLMCSFQILKPSEKKAKYQYGGLNSGRPVTPPRTANPPKKRYLANTVEEDEEESKYEIFPWALGKNWRKLFPDFLKLRDQLWDRIDYRAIVSRRCCEEVMAIAPTHYIWQRERSVHHSGAVRNYNRDEVQLPRGPSATPVDCSLCGKKGRYVRLGLSSSSSSSSDTLEVVEKHSQESHNSFSMDKIVDTSQAYSYSQANDHQSNKEKKTNFMKKDKSMEWFTGSEE</sequence>
<dbReference type="CDD" id="cd07414">
    <property type="entry name" value="MPP_PP1_PPKL"/>
    <property type="match status" value="1"/>
</dbReference>
<dbReference type="EC" id="3.1.3.16" evidence="18"/>
<evidence type="ECO:0000256" key="10">
    <source>
        <dbReference type="ARBA" id="ARBA00022912"/>
    </source>
</evidence>
<keyword evidence="11" id="KW-0464">Manganese</keyword>
<dbReference type="InterPro" id="IPR004843">
    <property type="entry name" value="Calcineurin-like_PHP"/>
</dbReference>
<keyword evidence="6" id="KW-0321">Glycogen metabolism</keyword>